<organism evidence="1 2">
    <name type="scientific">Cervus elaphus hippelaphus</name>
    <name type="common">European red deer</name>
    <dbReference type="NCBI Taxonomy" id="46360"/>
    <lineage>
        <taxon>Eukaryota</taxon>
        <taxon>Metazoa</taxon>
        <taxon>Chordata</taxon>
        <taxon>Craniata</taxon>
        <taxon>Vertebrata</taxon>
        <taxon>Euteleostomi</taxon>
        <taxon>Mammalia</taxon>
        <taxon>Eutheria</taxon>
        <taxon>Laurasiatheria</taxon>
        <taxon>Artiodactyla</taxon>
        <taxon>Ruminantia</taxon>
        <taxon>Pecora</taxon>
        <taxon>Cervidae</taxon>
        <taxon>Cervinae</taxon>
        <taxon>Cervus</taxon>
    </lineage>
</organism>
<evidence type="ECO:0000313" key="2">
    <source>
        <dbReference type="Proteomes" id="UP000242450"/>
    </source>
</evidence>
<gene>
    <name evidence="1" type="ORF">Celaphus_00015349</name>
</gene>
<dbReference type="EMBL" id="MKHE01000013">
    <property type="protein sequence ID" value="OWK08857.1"/>
    <property type="molecule type" value="Genomic_DNA"/>
</dbReference>
<dbReference type="OrthoDB" id="2423701at2759"/>
<sequence length="81" mass="9105">MLASPATCPSALGNNSAHVENLVPDLLFISKEGLQIMEAWLAEKKCMNPFNTLNLSWKLESDPRTRTQLTDPTYQELTEQL</sequence>
<dbReference type="AlphaFoldDB" id="A0A212CS72"/>
<dbReference type="Proteomes" id="UP000242450">
    <property type="component" value="Chromosome 13"/>
</dbReference>
<name>A0A212CS72_CEREH</name>
<accession>A0A212CS72</accession>
<protein>
    <submittedName>
        <fullName evidence="1">Uncharacterized protein</fullName>
    </submittedName>
</protein>
<proteinExistence type="predicted"/>
<comment type="caution">
    <text evidence="1">The sequence shown here is derived from an EMBL/GenBank/DDBJ whole genome shotgun (WGS) entry which is preliminary data.</text>
</comment>
<keyword evidence="2" id="KW-1185">Reference proteome</keyword>
<reference evidence="1 2" key="1">
    <citation type="journal article" date="2018" name="Mol. Genet. Genomics">
        <title>The red deer Cervus elaphus genome CerEla1.0: sequencing, annotating, genes, and chromosomes.</title>
        <authorList>
            <person name="Bana N.A."/>
            <person name="Nyiri A."/>
            <person name="Nagy J."/>
            <person name="Frank K."/>
            <person name="Nagy T."/>
            <person name="Steger V."/>
            <person name="Schiller M."/>
            <person name="Lakatos P."/>
            <person name="Sugar L."/>
            <person name="Horn P."/>
            <person name="Barta E."/>
            <person name="Orosz L."/>
        </authorList>
    </citation>
    <scope>NUCLEOTIDE SEQUENCE [LARGE SCALE GENOMIC DNA]</scope>
    <source>
        <strain evidence="1">Hungarian</strain>
    </source>
</reference>
<evidence type="ECO:0000313" key="1">
    <source>
        <dbReference type="EMBL" id="OWK08857.1"/>
    </source>
</evidence>